<dbReference type="EMBL" id="DVLL01000021">
    <property type="protein sequence ID" value="HIT59260.1"/>
    <property type="molecule type" value="Genomic_DNA"/>
</dbReference>
<accession>A0A9D1GVK4</accession>
<dbReference type="InterPro" id="IPR012334">
    <property type="entry name" value="Pectin_lyas_fold"/>
</dbReference>
<organism evidence="2 3">
    <name type="scientific">Candidatus Faeciplasma pullistercoris</name>
    <dbReference type="NCBI Taxonomy" id="2840800"/>
    <lineage>
        <taxon>Bacteria</taxon>
        <taxon>Bacillati</taxon>
        <taxon>Bacillota</taxon>
        <taxon>Clostridia</taxon>
        <taxon>Eubacteriales</taxon>
        <taxon>Oscillospiraceae</taxon>
        <taxon>Oscillospiraceae incertae sedis</taxon>
        <taxon>Candidatus Faeciplasma</taxon>
    </lineage>
</organism>
<dbReference type="Proteomes" id="UP000824136">
    <property type="component" value="Unassembled WGS sequence"/>
</dbReference>
<evidence type="ECO:0000313" key="2">
    <source>
        <dbReference type="EMBL" id="HIT59260.1"/>
    </source>
</evidence>
<evidence type="ECO:0008006" key="4">
    <source>
        <dbReference type="Google" id="ProtNLM"/>
    </source>
</evidence>
<dbReference type="Gene3D" id="2.160.20.10">
    <property type="entry name" value="Single-stranded right-handed beta-helix, Pectin lyase-like"/>
    <property type="match status" value="1"/>
</dbReference>
<dbReference type="AlphaFoldDB" id="A0A9D1GVK4"/>
<feature type="chain" id="PRO_5038953502" description="Right handed beta helix domain-containing protein" evidence="1">
    <location>
        <begin position="29"/>
        <end position="459"/>
    </location>
</feature>
<dbReference type="NCBIfam" id="TIGR04088">
    <property type="entry name" value="cognate_SipW"/>
    <property type="match status" value="1"/>
</dbReference>
<protein>
    <recommendedName>
        <fullName evidence="4">Right handed beta helix domain-containing protein</fullName>
    </recommendedName>
</protein>
<name>A0A9D1GVK4_9FIRM</name>
<dbReference type="Pfam" id="PF12389">
    <property type="entry name" value="Peptidase_M73"/>
    <property type="match status" value="1"/>
</dbReference>
<comment type="caution">
    <text evidence="2">The sequence shown here is derived from an EMBL/GenBank/DDBJ whole genome shotgun (WGS) entry which is preliminary data.</text>
</comment>
<evidence type="ECO:0000313" key="3">
    <source>
        <dbReference type="Proteomes" id="UP000824136"/>
    </source>
</evidence>
<keyword evidence="1" id="KW-0732">Signal</keyword>
<dbReference type="InterPro" id="IPR022121">
    <property type="entry name" value="Peptidase_M73_camelysin"/>
</dbReference>
<proteinExistence type="predicted"/>
<dbReference type="SUPFAM" id="SSF51126">
    <property type="entry name" value="Pectin lyase-like"/>
    <property type="match status" value="1"/>
</dbReference>
<dbReference type="InterPro" id="IPR023833">
    <property type="entry name" value="Signal_pept_SipW-depend-type"/>
</dbReference>
<reference evidence="2" key="2">
    <citation type="journal article" date="2021" name="PeerJ">
        <title>Extensive microbial diversity within the chicken gut microbiome revealed by metagenomics and culture.</title>
        <authorList>
            <person name="Gilroy R."/>
            <person name="Ravi A."/>
            <person name="Getino M."/>
            <person name="Pursley I."/>
            <person name="Horton D.L."/>
            <person name="Alikhan N.F."/>
            <person name="Baker D."/>
            <person name="Gharbi K."/>
            <person name="Hall N."/>
            <person name="Watson M."/>
            <person name="Adriaenssens E.M."/>
            <person name="Foster-Nyarko E."/>
            <person name="Jarju S."/>
            <person name="Secka A."/>
            <person name="Antonio M."/>
            <person name="Oren A."/>
            <person name="Chaudhuri R.R."/>
            <person name="La Ragione R."/>
            <person name="Hildebrand F."/>
            <person name="Pallen M.J."/>
        </authorList>
    </citation>
    <scope>NUCLEOTIDE SEQUENCE</scope>
    <source>
        <strain evidence="2">CHK33-4379</strain>
    </source>
</reference>
<feature type="signal peptide" evidence="1">
    <location>
        <begin position="1"/>
        <end position="28"/>
    </location>
</feature>
<gene>
    <name evidence="2" type="ORF">IAC39_06085</name>
</gene>
<evidence type="ECO:0000256" key="1">
    <source>
        <dbReference type="SAM" id="SignalP"/>
    </source>
</evidence>
<sequence length="459" mass="49557">MSKTKKSLLLSCLSMLLCVTMLIGSTFAWFTDNASTGLNSIQAGMLDIDVQYTQDGMSWSYLDNATNLFADALWEPGHTRVVALKVTNNGSLALKYQMGMNIVSETMGTNVYGAPFKLSDYLEVSTLAQQVNDIGNITLGLAFQGENAVGYEYTNKLSEVKRENHLLPGDSHYLFIKVDMPETVGNEANAKPGNAASIQFGINILATQFAYESDSFGSSYDAEADFTDVVVVTEATYEAFAEAVASVEDGGTVVLPAGEYTIPANAKGKTLTITGTKDTKIKCIKDGEGDYGLDGATVTFEGVTLDFDEQDYNGYVRAKATYIDCTIYGRITLYGESTFTNCTFNNMEGYNVWTWGSNATFENCTFNSGGKSVLVYGSGTSTVTINNCTFNDYGNFNGKAAIETGSDYGESFTININNVTVNGFDVNPNGISTGSTIWANKNSMPTDRLNVVIDGVDVY</sequence>
<dbReference type="InterPro" id="IPR011050">
    <property type="entry name" value="Pectin_lyase_fold/virulence"/>
</dbReference>
<reference evidence="2" key="1">
    <citation type="submission" date="2020-10" db="EMBL/GenBank/DDBJ databases">
        <authorList>
            <person name="Gilroy R."/>
        </authorList>
    </citation>
    <scope>NUCLEOTIDE SEQUENCE</scope>
    <source>
        <strain evidence="2">CHK33-4379</strain>
    </source>
</reference>